<accession>A0A3B1DY46</accession>
<dbReference type="EC" id="1.1.1.262" evidence="4"/>
<evidence type="ECO:0000256" key="1">
    <source>
        <dbReference type="ARBA" id="ARBA00022723"/>
    </source>
</evidence>
<proteinExistence type="predicted"/>
<evidence type="ECO:0000313" key="4">
    <source>
        <dbReference type="EMBL" id="VAX42093.1"/>
    </source>
</evidence>
<dbReference type="EMBL" id="UOGL01000621">
    <property type="protein sequence ID" value="VAX42093.1"/>
    <property type="molecule type" value="Genomic_DNA"/>
</dbReference>
<feature type="non-terminal residue" evidence="4">
    <location>
        <position position="1"/>
    </location>
</feature>
<dbReference type="GO" id="GO:0050570">
    <property type="term" value="F:4-hydroxythreonine-4-phosphate dehydrogenase activity"/>
    <property type="evidence" value="ECO:0007669"/>
    <property type="project" value="UniProtKB-EC"/>
</dbReference>
<sequence length="229" mass="24497">KAALQGGIDGITTAPLNKSALHQAGLNFPGHTEILAKECHCDQFAMMLYLPPDETIQSPHGLGVAHVTLHTSIQSVPQLLSTEDVFQTGELLARFMQQVGCKQPRIAICALNPHAGEAGLFGDEEEKLITPAVKKLSAKGVDVTGPLPADTLILRAVRGQFDGIVAMYHDQGHIPFKLLGFHKAVNITLGLPIVRTSPSHGTAFDIANKYQADATGMIEAIRMAVLLVK</sequence>
<keyword evidence="1" id="KW-0479">Metal-binding</keyword>
<evidence type="ECO:0000256" key="2">
    <source>
        <dbReference type="ARBA" id="ARBA00023002"/>
    </source>
</evidence>
<dbReference type="Gene3D" id="3.40.718.10">
    <property type="entry name" value="Isopropylmalate Dehydrogenase"/>
    <property type="match status" value="1"/>
</dbReference>
<dbReference type="PANTHER" id="PTHR30004:SF6">
    <property type="entry name" value="D-THREONATE 4-PHOSPHATE DEHYDROGENASE"/>
    <property type="match status" value="1"/>
</dbReference>
<dbReference type="GO" id="GO:0051287">
    <property type="term" value="F:NAD binding"/>
    <property type="evidence" value="ECO:0007669"/>
    <property type="project" value="InterPro"/>
</dbReference>
<keyword evidence="2 4" id="KW-0560">Oxidoreductase</keyword>
<name>A0A3B1DY46_9ZZZZ</name>
<dbReference type="NCBIfam" id="TIGR00557">
    <property type="entry name" value="pdxA"/>
    <property type="match status" value="1"/>
</dbReference>
<dbReference type="PANTHER" id="PTHR30004">
    <property type="entry name" value="4-HYDROXYTHREONINE-4-PHOSPHATE DEHYDROGENASE"/>
    <property type="match status" value="1"/>
</dbReference>
<protein>
    <submittedName>
        <fullName evidence="4">4-hydroxythreonine-4-phosphate dehydrogenase</fullName>
        <ecNumber evidence="4">1.1.1.262</ecNumber>
    </submittedName>
</protein>
<dbReference type="InterPro" id="IPR005255">
    <property type="entry name" value="PdxA_fam"/>
</dbReference>
<organism evidence="4">
    <name type="scientific">hydrothermal vent metagenome</name>
    <dbReference type="NCBI Taxonomy" id="652676"/>
    <lineage>
        <taxon>unclassified sequences</taxon>
        <taxon>metagenomes</taxon>
        <taxon>ecological metagenomes</taxon>
    </lineage>
</organism>
<keyword evidence="3" id="KW-0520">NAD</keyword>
<dbReference type="GO" id="GO:0046872">
    <property type="term" value="F:metal ion binding"/>
    <property type="evidence" value="ECO:0007669"/>
    <property type="project" value="UniProtKB-KW"/>
</dbReference>
<dbReference type="SUPFAM" id="SSF53659">
    <property type="entry name" value="Isocitrate/Isopropylmalate dehydrogenase-like"/>
    <property type="match status" value="1"/>
</dbReference>
<dbReference type="AlphaFoldDB" id="A0A3B1DY46"/>
<dbReference type="Pfam" id="PF04166">
    <property type="entry name" value="PdxA"/>
    <property type="match status" value="1"/>
</dbReference>
<evidence type="ECO:0000256" key="3">
    <source>
        <dbReference type="ARBA" id="ARBA00023027"/>
    </source>
</evidence>
<reference evidence="4" key="1">
    <citation type="submission" date="2018-06" db="EMBL/GenBank/DDBJ databases">
        <authorList>
            <person name="Zhirakovskaya E."/>
        </authorList>
    </citation>
    <scope>NUCLEOTIDE SEQUENCE</scope>
</reference>
<gene>
    <name evidence="4" type="ORF">MNBD_PLANCTO02-1313</name>
</gene>